<organism evidence="5">
    <name type="scientific">uncultured Dysgonomonas sp</name>
    <dbReference type="NCBI Taxonomy" id="206096"/>
    <lineage>
        <taxon>Bacteria</taxon>
        <taxon>Pseudomonadati</taxon>
        <taxon>Bacteroidota</taxon>
        <taxon>Bacteroidia</taxon>
        <taxon>Bacteroidales</taxon>
        <taxon>Dysgonomonadaceae</taxon>
        <taxon>Dysgonomonas</taxon>
        <taxon>environmental samples</taxon>
    </lineage>
</organism>
<dbReference type="PANTHER" id="PTHR23416:SF23">
    <property type="entry name" value="ACETYLTRANSFERASE C18B11.09C-RELATED"/>
    <property type="match status" value="1"/>
</dbReference>
<evidence type="ECO:0000256" key="2">
    <source>
        <dbReference type="ARBA" id="ARBA00022679"/>
    </source>
</evidence>
<name>A0A212K5K2_9BACT</name>
<evidence type="ECO:0008006" key="6">
    <source>
        <dbReference type="Google" id="ProtNLM"/>
    </source>
</evidence>
<protein>
    <recommendedName>
        <fullName evidence="6">Nodulation protein L</fullName>
    </recommendedName>
</protein>
<proteinExistence type="inferred from homology"/>
<sequence length="189" mass="21083">MDIFERMKRGDLILENDPEYPRLYEALLRGMRITGLLNASYHTKEQTRDIISELTGQQLDETTWIVPPFYTDFGQFIRLGKKVFVNSGCMFMDRGGITLEDGVFIGPNVNIITENHAEEPELRHNVYTKPILIKLNAWIGAAAIILPGVTIGENAIVAAGAVVTKDVPDNMIVGGNPAREIRKIKTNSL</sequence>
<dbReference type="AlphaFoldDB" id="A0A212K5K2"/>
<dbReference type="SUPFAM" id="SSF51161">
    <property type="entry name" value="Trimeric LpxA-like enzymes"/>
    <property type="match status" value="1"/>
</dbReference>
<dbReference type="Pfam" id="PF00132">
    <property type="entry name" value="Hexapep"/>
    <property type="match status" value="1"/>
</dbReference>
<dbReference type="PROSITE" id="PS00101">
    <property type="entry name" value="HEXAPEP_TRANSFERASES"/>
    <property type="match status" value="1"/>
</dbReference>
<dbReference type="GO" id="GO:0008374">
    <property type="term" value="F:O-acyltransferase activity"/>
    <property type="evidence" value="ECO:0007669"/>
    <property type="project" value="TreeGrafter"/>
</dbReference>
<dbReference type="EMBL" id="FLUM01000003">
    <property type="protein sequence ID" value="SBW06936.1"/>
    <property type="molecule type" value="Genomic_DNA"/>
</dbReference>
<dbReference type="InterPro" id="IPR001451">
    <property type="entry name" value="Hexapep"/>
</dbReference>
<evidence type="ECO:0000256" key="4">
    <source>
        <dbReference type="ARBA" id="ARBA00023315"/>
    </source>
</evidence>
<accession>A0A212K5K2</accession>
<evidence type="ECO:0000256" key="1">
    <source>
        <dbReference type="ARBA" id="ARBA00007274"/>
    </source>
</evidence>
<dbReference type="InterPro" id="IPR051159">
    <property type="entry name" value="Hexapeptide_acetyltransf"/>
</dbReference>
<dbReference type="InterPro" id="IPR011004">
    <property type="entry name" value="Trimer_LpxA-like_sf"/>
</dbReference>
<comment type="similarity">
    <text evidence="1">Belongs to the transferase hexapeptide repeat family.</text>
</comment>
<dbReference type="InterPro" id="IPR018357">
    <property type="entry name" value="Hexapep_transf_CS"/>
</dbReference>
<dbReference type="RefSeq" id="WP_296944417.1">
    <property type="nucleotide sequence ID" value="NZ_LT599032.1"/>
</dbReference>
<evidence type="ECO:0000256" key="3">
    <source>
        <dbReference type="ARBA" id="ARBA00022737"/>
    </source>
</evidence>
<dbReference type="CDD" id="cd03357">
    <property type="entry name" value="LbH_MAT_GAT"/>
    <property type="match status" value="1"/>
</dbReference>
<reference evidence="5" key="1">
    <citation type="submission" date="2016-04" db="EMBL/GenBank/DDBJ databases">
        <authorList>
            <person name="Evans L.H."/>
            <person name="Alamgir A."/>
            <person name="Owens N."/>
            <person name="Weber N.D."/>
            <person name="Virtaneva K."/>
            <person name="Barbian K."/>
            <person name="Babar A."/>
            <person name="Rosenke K."/>
        </authorList>
    </citation>
    <scope>NUCLEOTIDE SEQUENCE</scope>
    <source>
        <strain evidence="5">86-1</strain>
    </source>
</reference>
<dbReference type="Gene3D" id="2.160.10.10">
    <property type="entry name" value="Hexapeptide repeat proteins"/>
    <property type="match status" value="1"/>
</dbReference>
<keyword evidence="4" id="KW-0012">Acyltransferase</keyword>
<keyword evidence="3" id="KW-0677">Repeat</keyword>
<evidence type="ECO:0000313" key="5">
    <source>
        <dbReference type="EMBL" id="SBW06936.1"/>
    </source>
</evidence>
<keyword evidence="2" id="KW-0808">Transferase</keyword>
<dbReference type="PANTHER" id="PTHR23416">
    <property type="entry name" value="SIALIC ACID SYNTHASE-RELATED"/>
    <property type="match status" value="1"/>
</dbReference>
<gene>
    <name evidence="5" type="ORF">KL86DYS1_31522</name>
</gene>